<reference evidence="1 2" key="1">
    <citation type="journal article" date="2017" name="Genome Biol. Evol.">
        <title>Phytophthora megakarya and P. palmivora, closely related causal agents of cacao black pod rot, underwent increases in genome sizes and gene numbers by different mechanisms.</title>
        <authorList>
            <person name="Ali S.S."/>
            <person name="Shao J."/>
            <person name="Lary D.J."/>
            <person name="Kronmiller B."/>
            <person name="Shen D."/>
            <person name="Strem M.D."/>
            <person name="Amoako-Attah I."/>
            <person name="Akrofi A.Y."/>
            <person name="Begoude B.A."/>
            <person name="Ten Hoopen G.M."/>
            <person name="Coulibaly K."/>
            <person name="Kebe B.I."/>
            <person name="Melnick R.L."/>
            <person name="Guiltinan M.J."/>
            <person name="Tyler B.M."/>
            <person name="Meinhardt L.W."/>
            <person name="Bailey B.A."/>
        </authorList>
    </citation>
    <scope>NUCLEOTIDE SEQUENCE [LARGE SCALE GENOMIC DNA]</scope>
    <source>
        <strain evidence="2">sbr112.9</strain>
    </source>
</reference>
<dbReference type="PANTHER" id="PTHR41749:SF1">
    <property type="entry name" value="UBIQUITIN-LIKE DOMAIN-CONTAINING PROTEIN"/>
    <property type="match status" value="1"/>
</dbReference>
<dbReference type="Proteomes" id="UP000237271">
    <property type="component" value="Unassembled WGS sequence"/>
</dbReference>
<protein>
    <submittedName>
        <fullName evidence="1">Uncharacterized protein</fullName>
    </submittedName>
</protein>
<dbReference type="EMBL" id="NCKW01004992">
    <property type="protein sequence ID" value="POM73843.1"/>
    <property type="molecule type" value="Genomic_DNA"/>
</dbReference>
<organism evidence="1 2">
    <name type="scientific">Phytophthora palmivora</name>
    <dbReference type="NCBI Taxonomy" id="4796"/>
    <lineage>
        <taxon>Eukaryota</taxon>
        <taxon>Sar</taxon>
        <taxon>Stramenopiles</taxon>
        <taxon>Oomycota</taxon>
        <taxon>Peronosporomycetes</taxon>
        <taxon>Peronosporales</taxon>
        <taxon>Peronosporaceae</taxon>
        <taxon>Phytophthora</taxon>
    </lineage>
</organism>
<name>A0A2P4Y7Q9_9STRA</name>
<proteinExistence type="predicted"/>
<accession>A0A2P4Y7Q9</accession>
<dbReference type="InterPro" id="IPR029071">
    <property type="entry name" value="Ubiquitin-like_domsf"/>
</dbReference>
<evidence type="ECO:0000313" key="2">
    <source>
        <dbReference type="Proteomes" id="UP000237271"/>
    </source>
</evidence>
<dbReference type="AlphaFoldDB" id="A0A2P4Y7Q9"/>
<gene>
    <name evidence="1" type="ORF">PHPALM_9271</name>
</gene>
<dbReference type="OrthoDB" id="409180at2759"/>
<keyword evidence="2" id="KW-1185">Reference proteome</keyword>
<dbReference type="SUPFAM" id="SSF54236">
    <property type="entry name" value="Ubiquitin-like"/>
    <property type="match status" value="1"/>
</dbReference>
<dbReference type="PANTHER" id="PTHR41749">
    <property type="entry name" value="UBIQUITIN-LIKE DOMAIN-CONTAINING PROTEIN"/>
    <property type="match status" value="1"/>
</dbReference>
<comment type="caution">
    <text evidence="1">The sequence shown here is derived from an EMBL/GenBank/DDBJ whole genome shotgun (WGS) entry which is preliminary data.</text>
</comment>
<evidence type="ECO:0000313" key="1">
    <source>
        <dbReference type="EMBL" id="POM73843.1"/>
    </source>
</evidence>
<sequence length="142" mass="15589">MCYMYRLLFLLPDDSTVSNEFKKGHTIAVLKAFLEDEYDLKQHETQLCLDGTVLLDHFSLTDQHPSDLLSATQMAIRDCGMYGEGTQVGWEDACARHSRNTGMLRIPGGGVRTMTTPASAASIAALLPQLVVGQRMTLPSPS</sequence>